<accession>A0ACC1Q7G8</accession>
<dbReference type="Proteomes" id="UP001144978">
    <property type="component" value="Unassembled WGS sequence"/>
</dbReference>
<organism evidence="1 2">
    <name type="scientific">Trametes sanguinea</name>
    <dbReference type="NCBI Taxonomy" id="158606"/>
    <lineage>
        <taxon>Eukaryota</taxon>
        <taxon>Fungi</taxon>
        <taxon>Dikarya</taxon>
        <taxon>Basidiomycota</taxon>
        <taxon>Agaricomycotina</taxon>
        <taxon>Agaricomycetes</taxon>
        <taxon>Polyporales</taxon>
        <taxon>Polyporaceae</taxon>
        <taxon>Trametes</taxon>
    </lineage>
</organism>
<protein>
    <submittedName>
        <fullName evidence="1">Uncharacterized protein</fullName>
    </submittedName>
</protein>
<sequence length="258" mass="30387">MLISAVVDDGMDEHPAVRKRYLAPDNDDVCQRWFLWNDKITFTLNMLMHLPRSIFLQRQLNLFLWLLRVNDVDKVPSVRHMPKLNAILQRACGIDSIAYKGALGHTYYDNALNQIIAQEMANPHVQPYLHFYPEDTRSMNVLEARQAAQWLSEVPDGHLTPMIRVRDIDYYVYEPAMCEDGRVCMPVHWFTRVEQGRHHWYAKCWEMWPVSTDTLSGWWVVKTMDLEVPASSLLKNFTQLQRSAVQYRLPDPWRNLDL</sequence>
<evidence type="ECO:0000313" key="1">
    <source>
        <dbReference type="EMBL" id="KAJ3013246.1"/>
    </source>
</evidence>
<reference evidence="1" key="1">
    <citation type="submission" date="2022-08" db="EMBL/GenBank/DDBJ databases">
        <title>Genome Sequence of Pycnoporus sanguineus.</title>
        <authorList>
            <person name="Buettner E."/>
        </authorList>
    </citation>
    <scope>NUCLEOTIDE SEQUENCE</scope>
    <source>
        <strain evidence="1">CG-C14</strain>
    </source>
</reference>
<keyword evidence="2" id="KW-1185">Reference proteome</keyword>
<proteinExistence type="predicted"/>
<name>A0ACC1Q7G8_9APHY</name>
<gene>
    <name evidence="1" type="ORF">NUW54_g1644</name>
</gene>
<comment type="caution">
    <text evidence="1">The sequence shown here is derived from an EMBL/GenBank/DDBJ whole genome shotgun (WGS) entry which is preliminary data.</text>
</comment>
<dbReference type="EMBL" id="JANSHE010000281">
    <property type="protein sequence ID" value="KAJ3013246.1"/>
    <property type="molecule type" value="Genomic_DNA"/>
</dbReference>
<evidence type="ECO:0000313" key="2">
    <source>
        <dbReference type="Proteomes" id="UP001144978"/>
    </source>
</evidence>